<evidence type="ECO:0000256" key="6">
    <source>
        <dbReference type="ARBA" id="ARBA00022989"/>
    </source>
</evidence>
<keyword evidence="2" id="KW-0813">Transport</keyword>
<gene>
    <name evidence="9" type="ORF">CDV25_06935</name>
</gene>
<keyword evidence="4" id="KW-0997">Cell inner membrane</keyword>
<feature type="transmembrane region" description="Helical" evidence="8">
    <location>
        <begin position="203"/>
        <end position="225"/>
    </location>
</feature>
<feature type="transmembrane region" description="Helical" evidence="8">
    <location>
        <begin position="290"/>
        <end position="313"/>
    </location>
</feature>
<evidence type="ECO:0000256" key="3">
    <source>
        <dbReference type="ARBA" id="ARBA00022475"/>
    </source>
</evidence>
<reference evidence="9 10" key="1">
    <citation type="submission" date="2017-06" db="EMBL/GenBank/DDBJ databases">
        <title>Complete genome of Helicobacter apodemus.</title>
        <authorList>
            <person name="Cho S."/>
        </authorList>
    </citation>
    <scope>NUCLEOTIDE SEQUENCE [LARGE SCALE GENOMIC DNA]</scope>
    <source>
        <strain evidence="10">SNUVETPUB-15-01</strain>
    </source>
</reference>
<dbReference type="EMBL" id="CP021886">
    <property type="protein sequence ID" value="AWI34528.1"/>
    <property type="molecule type" value="Genomic_DNA"/>
</dbReference>
<sequence>MQWNKFDTRWMLSLFGTAVGAGILFLPIRAGTGGFWPVVVMTLLIFPMVWLSHRALSRFVNESKSTEHDITHAAEEYWGRGVGFFITILYFFAIYPICLAYGVGITNTFASFFVHQMQLTSFYDTETLNLYPSVRMVLAFVLVSLMMSVMVLKEEWVTKVCNILVYPLCFVLFAFSLYLIPYWKLEIIQTSPSIKEFVEVVWLTLPVLVFAFNHSPAISTFTLSVRRKYGKDSENKANQILFRTSIMLLVFVMFFVFSCILCLEPNDFQAAREANIPILSYFANKFETPIIAYGAPLVAFLAIVSSFFGHYFGAYEGLNGIVRKGLKIFGFKDISIGSIKIFSTLFMYITIIIVSFINPSILGFIEDLGGPIIAAILLIMPIIAIWSVSKLKKYKNPLLDIFIFITGFLTIASIVYKLF</sequence>
<evidence type="ECO:0000313" key="10">
    <source>
        <dbReference type="Proteomes" id="UP000244890"/>
    </source>
</evidence>
<evidence type="ECO:0000256" key="4">
    <source>
        <dbReference type="ARBA" id="ARBA00022519"/>
    </source>
</evidence>
<organism evidence="9 10">
    <name type="scientific">Helicobacter apodemus</name>
    <dbReference type="NCBI Taxonomy" id="135569"/>
    <lineage>
        <taxon>Bacteria</taxon>
        <taxon>Pseudomonadati</taxon>
        <taxon>Campylobacterota</taxon>
        <taxon>Epsilonproteobacteria</taxon>
        <taxon>Campylobacterales</taxon>
        <taxon>Helicobacteraceae</taxon>
        <taxon>Helicobacter</taxon>
    </lineage>
</organism>
<keyword evidence="6 8" id="KW-1133">Transmembrane helix</keyword>
<feature type="transmembrane region" description="Helical" evidence="8">
    <location>
        <begin position="134"/>
        <end position="152"/>
    </location>
</feature>
<dbReference type="PANTHER" id="PTHR35334:SF2">
    <property type="entry name" value="SERINE TRANSPORTER SDAC"/>
    <property type="match status" value="1"/>
</dbReference>
<evidence type="ECO:0000256" key="5">
    <source>
        <dbReference type="ARBA" id="ARBA00022692"/>
    </source>
</evidence>
<feature type="transmembrane region" description="Helical" evidence="8">
    <location>
        <begin position="12"/>
        <end position="28"/>
    </location>
</feature>
<dbReference type="AlphaFoldDB" id="A0A2U8FET5"/>
<feature type="transmembrane region" description="Helical" evidence="8">
    <location>
        <begin position="34"/>
        <end position="51"/>
    </location>
</feature>
<feature type="transmembrane region" description="Helical" evidence="8">
    <location>
        <begin position="368"/>
        <end position="386"/>
    </location>
</feature>
<evidence type="ECO:0000256" key="7">
    <source>
        <dbReference type="ARBA" id="ARBA00023136"/>
    </source>
</evidence>
<feature type="transmembrane region" description="Helical" evidence="8">
    <location>
        <begin position="334"/>
        <end position="356"/>
    </location>
</feature>
<dbReference type="OrthoDB" id="1673656at2"/>
<evidence type="ECO:0000256" key="2">
    <source>
        <dbReference type="ARBA" id="ARBA00022448"/>
    </source>
</evidence>
<name>A0A2U8FET5_9HELI</name>
<feature type="transmembrane region" description="Helical" evidence="8">
    <location>
        <begin position="398"/>
        <end position="416"/>
    </location>
</feature>
<dbReference type="RefSeq" id="WP_108911335.1">
    <property type="nucleotide sequence ID" value="NZ_CP021886.1"/>
</dbReference>
<protein>
    <submittedName>
        <fullName evidence="9">HAAAP family serine/threonine permease</fullName>
    </submittedName>
</protein>
<feature type="transmembrane region" description="Helical" evidence="8">
    <location>
        <begin position="164"/>
        <end position="183"/>
    </location>
</feature>
<comment type="subcellular location">
    <subcellularLocation>
        <location evidence="1">Cell inner membrane</location>
        <topology evidence="1">Multi-pass membrane protein</topology>
    </subcellularLocation>
</comment>
<keyword evidence="7 8" id="KW-0472">Membrane</keyword>
<dbReference type="Gene3D" id="1.20.1740.10">
    <property type="entry name" value="Amino acid/polyamine transporter I"/>
    <property type="match status" value="1"/>
</dbReference>
<feature type="transmembrane region" description="Helical" evidence="8">
    <location>
        <begin position="88"/>
        <end position="114"/>
    </location>
</feature>
<accession>A0A2U8FET5</accession>
<dbReference type="KEGG" id="had:CDV25_06935"/>
<keyword evidence="5 8" id="KW-0812">Transmembrane</keyword>
<evidence type="ECO:0000256" key="1">
    <source>
        <dbReference type="ARBA" id="ARBA00004429"/>
    </source>
</evidence>
<dbReference type="Proteomes" id="UP000244890">
    <property type="component" value="Chromosome"/>
</dbReference>
<dbReference type="GO" id="GO:0003333">
    <property type="term" value="P:amino acid transmembrane transport"/>
    <property type="evidence" value="ECO:0007669"/>
    <property type="project" value="InterPro"/>
</dbReference>
<keyword evidence="3" id="KW-1003">Cell membrane</keyword>
<evidence type="ECO:0000313" key="9">
    <source>
        <dbReference type="EMBL" id="AWI34528.1"/>
    </source>
</evidence>
<evidence type="ECO:0000256" key="8">
    <source>
        <dbReference type="SAM" id="Phobius"/>
    </source>
</evidence>
<proteinExistence type="predicted"/>
<dbReference type="GO" id="GO:0005886">
    <property type="term" value="C:plasma membrane"/>
    <property type="evidence" value="ECO:0007669"/>
    <property type="project" value="UniProtKB-SubCell"/>
</dbReference>
<dbReference type="InterPro" id="IPR018227">
    <property type="entry name" value="Amino_acid_transport_2"/>
</dbReference>
<dbReference type="PANTHER" id="PTHR35334">
    <property type="entry name" value="SERINE TRANSPORTER"/>
    <property type="match status" value="1"/>
</dbReference>
<feature type="transmembrane region" description="Helical" evidence="8">
    <location>
        <begin position="246"/>
        <end position="263"/>
    </location>
</feature>